<dbReference type="Pfam" id="PF13086">
    <property type="entry name" value="AAA_11"/>
    <property type="match status" value="1"/>
</dbReference>
<dbReference type="PANTHER" id="PTHR10887:SF341">
    <property type="entry name" value="NFX1-TYPE ZINC FINGER-CONTAINING PROTEIN 1"/>
    <property type="match status" value="1"/>
</dbReference>
<feature type="domain" description="DNA2/NAM7 helicase-like C-terminal" evidence="3">
    <location>
        <begin position="907"/>
        <end position="1087"/>
    </location>
</feature>
<dbReference type="Gene3D" id="3.40.50.300">
    <property type="entry name" value="P-loop containing nucleotide triphosphate hydrolases"/>
    <property type="match status" value="3"/>
</dbReference>
<feature type="region of interest" description="Disordered" evidence="1">
    <location>
        <begin position="2108"/>
        <end position="2264"/>
    </location>
</feature>
<dbReference type="PANTHER" id="PTHR10887">
    <property type="entry name" value="DNA2/NAM7 HELICASE FAMILY"/>
    <property type="match status" value="1"/>
</dbReference>
<protein>
    <recommendedName>
        <fullName evidence="7">NFX1-type zinc finger-containing protein 1</fullName>
    </recommendedName>
</protein>
<feature type="compositionally biased region" description="Polar residues" evidence="1">
    <location>
        <begin position="2158"/>
        <end position="2178"/>
    </location>
</feature>
<comment type="caution">
    <text evidence="5">The sequence shown here is derived from an EMBL/GenBank/DDBJ whole genome shotgun (WGS) entry which is preliminary data.</text>
</comment>
<evidence type="ECO:0000313" key="5">
    <source>
        <dbReference type="EMBL" id="KAJ8303955.1"/>
    </source>
</evidence>
<dbReference type="InterPro" id="IPR041677">
    <property type="entry name" value="DNA2/NAM7_AAA_11"/>
</dbReference>
<feature type="domain" description="ZNFX1" evidence="4">
    <location>
        <begin position="268"/>
        <end position="372"/>
    </location>
</feature>
<dbReference type="Pfam" id="PF13087">
    <property type="entry name" value="AAA_12"/>
    <property type="match status" value="1"/>
</dbReference>
<dbReference type="CDD" id="cd18808">
    <property type="entry name" value="SF1_C_Upf1"/>
    <property type="match status" value="1"/>
</dbReference>
<evidence type="ECO:0000259" key="4">
    <source>
        <dbReference type="Pfam" id="PF25396"/>
    </source>
</evidence>
<feature type="compositionally biased region" description="Polar residues" evidence="1">
    <location>
        <begin position="2209"/>
        <end position="2237"/>
    </location>
</feature>
<sequence>MACSKLISEFTTEELYCCSETYQTNEEVLDYLVTQSDRVEATCNKNDMSTKLCKYFLCVLSKALKCQIRSSKVVLILSCIRESRLLQTHIIESLKDLTKTNSQTELLQILTCTICILDELLLRMPRSFPQNLGLIVFITNVAENYGHSQEQVYEWSQFDEIHNKAKTLRNAAILELSKPTVNKDGDHNKFKPPPNNFREIPVLPCISDIFPTSELYLRPIISKGSYQNLDHYLDVQFRLYREDCLSPLREGIAEYISQKESGKKEVHRLQDVRLYKNVRITNKEITLDGLVYWVELDPRHSARIRWESSNRLIYGSLVCLSSNDFNSLLFAIVMESDRDMLQKNGLLKVQFSSLLQIPGNLSRMSFTMVETTSYFEAYRHVLASLQKIQKGDLPFEKYIVHCKKDISPPFYLRGETIFYDLLPVISNTKISLSNISSRDRYVRGKMNLNSKQKHVDVLNGDWPSAEDLRLDKSQYDAFKSALTKEFVLIQGPPGTGKTHVGLQVVKTLLHNPRERTRPLLIVCFTNHALDQFMEGIIEFISECDAYEHIVRVGGRCSNETIKQFTLKQKRRRFANYRSLYSKLKTLQEGISKKKWRLRMSKEVVIGTKLKDCVEEEFKNLFDADEENGQGKTRFLPLYNWLGVTKQNWITASSRKYENLKQQLNIQHQQITQLSESETLDIVDESTESKDAIDVKTDADITKEDRQIEEEELVVKTEFNEDLGLNLNVQLNQILESNEYGFELLQIISMCACDSLKELTKEDYMLDHEVKRAVKSTIWKMPYIKRWKLYRYWLKKYKQNTEADLTFEELEFKTTVEEYKRERALEDQRILEQSSVIAITTTGAARYQDVLRNVGPKIILVEEAAEVLEAHIVSTLSPRCEHLILIGDHKQLEPKPAVFELARKYNLSLSMFERMIKNDLSYHCLQRQHRMRPEISKMIKHIYPILQDNENVLEYDHIRGVKNDVFFLNHRYNETFNDDSRTYSNQYEAEFIPKLCCYLMKQGYKPSQITVLAAYSGQMFSIRKLMPKSQFEGLRVCVLDNYQGEENDIIILSLVRNNTSDIVGFLKRENRTCVALSRAKKGLYILGNLGMLQRSSPLWDKVCHDLHQMNAVGEELQLYCQNHPGDNEILAKNPHDFERAPDGGCERKCDFRYPCGHACKFYCHPVDTKHINEFKCVKQCPLVCENLHPCPKKCHYPTSCDCQVKIIKLLTCGHDAKMKCYKDPNLHNCKIEVDVTYPKCKHKTRMECWKSVKLDIFKCSKEVTVKHSRCQHDILVPCYESENTTMLSIISCKVKCNKLCENDHRCEKVCHHPYSCHCHIQMTKILKCGHSAKIPCNKDPNGHLCTEMVQATYPECKHEVTIECWKSEKLNVYKCRERVTVTHPKCDHAIEMECCDSKDTQLIRWKICKAKCSKVCANGHCCQKTCHFSIPCSCEEHVEKVVPACGHIQIMPCFKNPQSFKCLEVVSKKVPVCGHNQEMPCNLDPMLHNCKTIVEKYCSNNHSMMLKCCAPQTVIDRLCKELVKKKLQNCEHKVTLPCNKDVNVYKCTQMIDIKHKICGHCVKVQCSNNPERVPNKYGLTKIDRYMGLRLGCLSEYPICTTKIQISCSKGHVREILCSEQKVSKCSHQCGELLPCGHECSGTCAKCEENKSHDVCLSNVVKKCNAGHTTQVKCFKLSTFLCKVKCNTVLACGHKCTKTCNECMHGMMHQPCTQVCNEKQFCGHSCFRSACGTCQPCSIKCHTRCGHGSFMTSCSAVFHLCKKECPWTCSHIKCTRLCYEPCDREPCNKPCQRRLHCGHKCVGYCGEPCPRICRMCDKQQFEQLRRHLPRNREVFVVSLPDCGHEFNSVYIDRHISGGIGDANNVLLGLVKCPTCQKIIQWHPRYGNKIKKHRNLLMTIKQHLLQHYKEFPLKLIDESMFYLKEFDMFCSRLYDTDDTGIEYLLSDVMPEVDVLLSNLESIHSNRKISCQQILDIRCCMITIAIIWLIQVFLLDTKNESNEDCLEDENHRHVPDWKRTLRTIIASSDRFIDFDEGRHAWSTAFDNSKTCKQCGEDVINVVGCGDFDIHGEQILTGISDLEYVNEQKGTKFKDILNSNQIERDVDIDIRKQRHIGRQRGRGRGRVHKSEQENWRQRNSQMHFNGDRTTTKAFGITRDLDFNSKQGENPNNYASSRPLSKNQQRTKDRGRPKGSVQQSNNDTTAVKRTEKSNEGQLQGQGNRGSGENQQNENADTVRNSFTGQRGRGRQFRGGGRGRGRGRGRGKLNS</sequence>
<dbReference type="Proteomes" id="UP001217089">
    <property type="component" value="Unassembled WGS sequence"/>
</dbReference>
<evidence type="ECO:0008006" key="7">
    <source>
        <dbReference type="Google" id="ProtNLM"/>
    </source>
</evidence>
<keyword evidence="6" id="KW-1185">Reference proteome</keyword>
<evidence type="ECO:0000313" key="6">
    <source>
        <dbReference type="Proteomes" id="UP001217089"/>
    </source>
</evidence>
<dbReference type="InterPro" id="IPR047187">
    <property type="entry name" value="SF1_C_Upf1"/>
</dbReference>
<accession>A0ABQ9EK97</accession>
<feature type="domain" description="DNA2/NAM7 helicase helicase" evidence="2">
    <location>
        <begin position="470"/>
        <end position="893"/>
    </location>
</feature>
<proteinExistence type="predicted"/>
<evidence type="ECO:0000259" key="2">
    <source>
        <dbReference type="Pfam" id="PF13086"/>
    </source>
</evidence>
<name>A0ABQ9EK97_TEGGR</name>
<dbReference type="InterPro" id="IPR045055">
    <property type="entry name" value="DNA2/NAM7-like"/>
</dbReference>
<organism evidence="5 6">
    <name type="scientific">Tegillarca granosa</name>
    <name type="common">Malaysian cockle</name>
    <name type="synonym">Anadara granosa</name>
    <dbReference type="NCBI Taxonomy" id="220873"/>
    <lineage>
        <taxon>Eukaryota</taxon>
        <taxon>Metazoa</taxon>
        <taxon>Spiralia</taxon>
        <taxon>Lophotrochozoa</taxon>
        <taxon>Mollusca</taxon>
        <taxon>Bivalvia</taxon>
        <taxon>Autobranchia</taxon>
        <taxon>Pteriomorphia</taxon>
        <taxon>Arcoida</taxon>
        <taxon>Arcoidea</taxon>
        <taxon>Arcidae</taxon>
        <taxon>Tegillarca</taxon>
    </lineage>
</organism>
<feature type="compositionally biased region" description="Basic residues" evidence="1">
    <location>
        <begin position="2108"/>
        <end position="2122"/>
    </location>
</feature>
<dbReference type="InterPro" id="IPR057373">
    <property type="entry name" value="ZNFX1"/>
</dbReference>
<dbReference type="Pfam" id="PF25396">
    <property type="entry name" value="ZNFX1"/>
    <property type="match status" value="1"/>
</dbReference>
<evidence type="ECO:0000259" key="3">
    <source>
        <dbReference type="Pfam" id="PF13087"/>
    </source>
</evidence>
<dbReference type="InterPro" id="IPR027417">
    <property type="entry name" value="P-loop_NTPase"/>
</dbReference>
<feature type="compositionally biased region" description="Polar residues" evidence="1">
    <location>
        <begin position="2190"/>
        <end position="2199"/>
    </location>
</feature>
<dbReference type="SUPFAM" id="SSF52540">
    <property type="entry name" value="P-loop containing nucleoside triphosphate hydrolases"/>
    <property type="match status" value="1"/>
</dbReference>
<dbReference type="EMBL" id="JARBDR010000903">
    <property type="protein sequence ID" value="KAJ8303955.1"/>
    <property type="molecule type" value="Genomic_DNA"/>
</dbReference>
<dbReference type="InterPro" id="IPR041679">
    <property type="entry name" value="DNA2/NAM7-like_C"/>
</dbReference>
<reference evidence="5 6" key="1">
    <citation type="submission" date="2022-12" db="EMBL/GenBank/DDBJ databases">
        <title>Chromosome-level genome of Tegillarca granosa.</title>
        <authorList>
            <person name="Kim J."/>
        </authorList>
    </citation>
    <scope>NUCLEOTIDE SEQUENCE [LARGE SCALE GENOMIC DNA]</scope>
    <source>
        <strain evidence="5">Teg-2019</strain>
        <tissue evidence="5">Adductor muscle</tissue>
    </source>
</reference>
<evidence type="ECO:0000256" key="1">
    <source>
        <dbReference type="SAM" id="MobiDB-lite"/>
    </source>
</evidence>
<feature type="compositionally biased region" description="Basic residues" evidence="1">
    <location>
        <begin position="2241"/>
        <end position="2264"/>
    </location>
</feature>
<gene>
    <name evidence="5" type="ORF">KUTeg_017538</name>
</gene>